<evidence type="ECO:0008006" key="5">
    <source>
        <dbReference type="Google" id="ProtNLM"/>
    </source>
</evidence>
<dbReference type="Pfam" id="PF03747">
    <property type="entry name" value="ADP_ribosyl_GH"/>
    <property type="match status" value="1"/>
</dbReference>
<dbReference type="GO" id="GO:0046872">
    <property type="term" value="F:metal ion binding"/>
    <property type="evidence" value="ECO:0007669"/>
    <property type="project" value="UniProtKB-KW"/>
</dbReference>
<keyword evidence="4" id="KW-1185">Reference proteome</keyword>
<dbReference type="PATRIC" id="fig|518642.7.peg.5898"/>
<comment type="cofactor">
    <cofactor evidence="1">
        <name>Mg(2+)</name>
        <dbReference type="ChEBI" id="CHEBI:18420"/>
    </cofactor>
    <text evidence="1">Binds 2 magnesium ions per subunit.</text>
</comment>
<dbReference type="EMBL" id="LJGZ01000091">
    <property type="protein sequence ID" value="OEV18684.1"/>
    <property type="molecule type" value="Genomic_DNA"/>
</dbReference>
<dbReference type="AlphaFoldDB" id="A0A1E7LR52"/>
<dbReference type="PANTHER" id="PTHR16222:SF12">
    <property type="entry name" value="ADP-RIBOSYLGLYCOHYDROLASE-RELATED"/>
    <property type="match status" value="1"/>
</dbReference>
<sequence length="338" mass="35681">MLGTAAGPAATGGGRGVRRVPGAGNPVYGTGLRRHHARMTTNPPPMTTSAGLAAARRSLEALALGDAFGERWFPLFRERRQAVNEIRARRTPQEALWHWTDDTALALALHRSLDERGHVDQDHLALCYALAFDADRARGYGHGMHLLLPQLLAAPAEWRTLAPGLFDGGSLGNGAAMRVAPLGARFHEDLDRVVEQAGLSAAVTHAHPDGIAGAVAVAVAAALSARGEFTLEAVADRTPEGPVRDGVRRAARTPFATEPWRAADLLGNGQRIRADDTVPFALWTAARHPDDLEAALWATAEGFGDVDTTCAITGGVVGAATGTAGAPAEWLRRREPLG</sequence>
<feature type="binding site" evidence="1">
    <location>
        <position position="102"/>
    </location>
    <ligand>
        <name>Mg(2+)</name>
        <dbReference type="ChEBI" id="CHEBI:18420"/>
        <label>1</label>
    </ligand>
</feature>
<feature type="region of interest" description="Disordered" evidence="2">
    <location>
        <begin position="1"/>
        <end position="31"/>
    </location>
</feature>
<dbReference type="PANTHER" id="PTHR16222">
    <property type="entry name" value="ADP-RIBOSYLGLYCOHYDROLASE"/>
    <property type="match status" value="1"/>
</dbReference>
<feature type="binding site" evidence="1">
    <location>
        <position position="101"/>
    </location>
    <ligand>
        <name>Mg(2+)</name>
        <dbReference type="ChEBI" id="CHEBI:18420"/>
        <label>1</label>
    </ligand>
</feature>
<evidence type="ECO:0000256" key="2">
    <source>
        <dbReference type="SAM" id="MobiDB-lite"/>
    </source>
</evidence>
<evidence type="ECO:0000313" key="3">
    <source>
        <dbReference type="EMBL" id="OEV18684.1"/>
    </source>
</evidence>
<dbReference type="InterPro" id="IPR050792">
    <property type="entry name" value="ADP-ribosylglycohydrolase"/>
</dbReference>
<feature type="binding site" evidence="1">
    <location>
        <position position="308"/>
    </location>
    <ligand>
        <name>Mg(2+)</name>
        <dbReference type="ChEBI" id="CHEBI:18420"/>
        <label>1</label>
    </ligand>
</feature>
<keyword evidence="1" id="KW-0479">Metal-binding</keyword>
<organism evidence="3 4">
    <name type="scientific">Streptomyces nanshensis</name>
    <dbReference type="NCBI Taxonomy" id="518642"/>
    <lineage>
        <taxon>Bacteria</taxon>
        <taxon>Bacillati</taxon>
        <taxon>Actinomycetota</taxon>
        <taxon>Actinomycetes</taxon>
        <taxon>Kitasatosporales</taxon>
        <taxon>Streptomycetaceae</taxon>
        <taxon>Streptomyces</taxon>
    </lineage>
</organism>
<accession>A0A1E7LR52</accession>
<protein>
    <recommendedName>
        <fullName evidence="5">Crystallin</fullName>
    </recommendedName>
</protein>
<evidence type="ECO:0000313" key="4">
    <source>
        <dbReference type="Proteomes" id="UP000175971"/>
    </source>
</evidence>
<comment type="caution">
    <text evidence="3">The sequence shown here is derived from an EMBL/GenBank/DDBJ whole genome shotgun (WGS) entry which is preliminary data.</text>
</comment>
<keyword evidence="1" id="KW-0460">Magnesium</keyword>
<dbReference type="SUPFAM" id="SSF101478">
    <property type="entry name" value="ADP-ribosylglycohydrolase"/>
    <property type="match status" value="1"/>
</dbReference>
<feature type="binding site" evidence="1">
    <location>
        <position position="100"/>
    </location>
    <ligand>
        <name>Mg(2+)</name>
        <dbReference type="ChEBI" id="CHEBI:18420"/>
        <label>1</label>
    </ligand>
</feature>
<dbReference type="InterPro" id="IPR036705">
    <property type="entry name" value="Ribosyl_crysJ1_sf"/>
</dbReference>
<gene>
    <name evidence="3" type="ORF">AN221_21745</name>
</gene>
<dbReference type="Proteomes" id="UP000175971">
    <property type="component" value="Unassembled WGS sequence"/>
</dbReference>
<feature type="binding site" evidence="1">
    <location>
        <position position="307"/>
    </location>
    <ligand>
        <name>Mg(2+)</name>
        <dbReference type="ChEBI" id="CHEBI:18420"/>
        <label>1</label>
    </ligand>
</feature>
<evidence type="ECO:0000256" key="1">
    <source>
        <dbReference type="PIRSR" id="PIRSR605502-1"/>
    </source>
</evidence>
<dbReference type="Gene3D" id="1.10.4080.10">
    <property type="entry name" value="ADP-ribosylation/Crystallin J1"/>
    <property type="match status" value="1"/>
</dbReference>
<feature type="binding site" evidence="1">
    <location>
        <position position="305"/>
    </location>
    <ligand>
        <name>Mg(2+)</name>
        <dbReference type="ChEBI" id="CHEBI:18420"/>
        <label>2</label>
    </ligand>
</feature>
<reference evidence="3 4" key="1">
    <citation type="journal article" date="2016" name="Front. Microbiol.">
        <title>Comparative Genomics Analysis of Streptomyces Species Reveals Their Adaptation to the Marine Environment and Their Diversity at the Genomic Level.</title>
        <authorList>
            <person name="Tian X."/>
            <person name="Zhang Z."/>
            <person name="Yang T."/>
            <person name="Chen M."/>
            <person name="Li J."/>
            <person name="Chen F."/>
            <person name="Yang J."/>
            <person name="Li W."/>
            <person name="Zhang B."/>
            <person name="Zhang Z."/>
            <person name="Wu J."/>
            <person name="Zhang C."/>
            <person name="Long L."/>
            <person name="Xiao J."/>
        </authorList>
    </citation>
    <scope>NUCLEOTIDE SEQUENCE [LARGE SCALE GENOMIC DNA]</scope>
    <source>
        <strain evidence="3 4">SCSIO M10372</strain>
    </source>
</reference>
<proteinExistence type="predicted"/>
<name>A0A1E7LR52_9ACTN</name>
<dbReference type="InterPro" id="IPR005502">
    <property type="entry name" value="Ribosyl_crysJ1"/>
</dbReference>